<dbReference type="AlphaFoldDB" id="A0A101V401"/>
<keyword evidence="2" id="KW-1185">Reference proteome</keyword>
<dbReference type="InterPro" id="IPR049812">
    <property type="entry name" value="DpdG-like"/>
</dbReference>
<accession>A0A101V401</accession>
<evidence type="ECO:0000313" key="2">
    <source>
        <dbReference type="Proteomes" id="UP000053260"/>
    </source>
</evidence>
<comment type="caution">
    <text evidence="1">The sequence shown here is derived from an EMBL/GenBank/DDBJ whole genome shotgun (WGS) entry which is preliminary data.</text>
</comment>
<sequence length="310" mass="33933">MTLLNVDAAIPSQTWALVRLLTYLGKSISLEDARALLSPPPLRAEDTTTRPPFDCAVSSLLTLGLVQVDDERKELSLAGRATTLTSSDDVETYTALLRHAVLEADRNSELGADNDAAGPRDLTRALAWFLVHDPMERPVDWVAAQHLLDEKDGKDRGLLRPEVLPLFANATRWTRFNYWAPALGLAAAPLFRTEGSGPLVPDCTVAVKQTVAELWREEQRINAVEALQVLREHLPVLPGGAHSLALGIPSPGENVAGAALSFALLRGHEEKWLRLEHDDDARHILHVYDPDRPASPRTVSDITILEATNG</sequence>
<evidence type="ECO:0000313" key="1">
    <source>
        <dbReference type="EMBL" id="KUO22096.1"/>
    </source>
</evidence>
<dbReference type="EMBL" id="LMXB01000019">
    <property type="protein sequence ID" value="KUO22096.1"/>
    <property type="molecule type" value="Genomic_DNA"/>
</dbReference>
<dbReference type="NCBIfam" id="NF041064">
    <property type="entry name" value="DpdG"/>
    <property type="match status" value="1"/>
</dbReference>
<protein>
    <submittedName>
        <fullName evidence="1">Uncharacterized protein</fullName>
    </submittedName>
</protein>
<dbReference type="Proteomes" id="UP000053260">
    <property type="component" value="Unassembled WGS sequence"/>
</dbReference>
<dbReference type="STRING" id="909626.AQJ91_05800"/>
<organism evidence="1 2">
    <name type="scientific">Streptomyces dysideae</name>
    <dbReference type="NCBI Taxonomy" id="909626"/>
    <lineage>
        <taxon>Bacteria</taxon>
        <taxon>Bacillati</taxon>
        <taxon>Actinomycetota</taxon>
        <taxon>Actinomycetes</taxon>
        <taxon>Kitasatosporales</taxon>
        <taxon>Streptomycetaceae</taxon>
        <taxon>Streptomyces</taxon>
    </lineage>
</organism>
<reference evidence="1 2" key="1">
    <citation type="submission" date="2015-10" db="EMBL/GenBank/DDBJ databases">
        <title>Draft genome sequence of Streptomyces sp. RV15, isolated from a marine sponge.</title>
        <authorList>
            <person name="Ruckert C."/>
            <person name="Abdelmohsen U.R."/>
            <person name="Winkler A."/>
            <person name="Hentschel U."/>
            <person name="Kalinowski J."/>
            <person name="Kampfer P."/>
            <person name="Glaeser S."/>
        </authorList>
    </citation>
    <scope>NUCLEOTIDE SEQUENCE [LARGE SCALE GENOMIC DNA]</scope>
    <source>
        <strain evidence="1 2">RV15</strain>
    </source>
</reference>
<proteinExistence type="predicted"/>
<name>A0A101V401_9ACTN</name>
<gene>
    <name evidence="1" type="ORF">AQJ91_05800</name>
</gene>
<dbReference type="RefSeq" id="WP_067017028.1">
    <property type="nucleotide sequence ID" value="NZ_KQ949076.1"/>
</dbReference>
<dbReference type="OrthoDB" id="4760148at2"/>